<dbReference type="GO" id="GO:0004792">
    <property type="term" value="F:thiosulfate-cyanide sulfurtransferase activity"/>
    <property type="evidence" value="ECO:0007669"/>
    <property type="project" value="TreeGrafter"/>
</dbReference>
<evidence type="ECO:0000313" key="3">
    <source>
        <dbReference type="Proteomes" id="UP000265926"/>
    </source>
</evidence>
<name>A0A399T598_9BACT</name>
<dbReference type="PANTHER" id="PTHR44086:SF10">
    <property type="entry name" value="THIOSULFATE SULFURTRANSFERASE_RHODANESE-LIKE DOMAIN-CONTAINING PROTEIN 3"/>
    <property type="match status" value="1"/>
</dbReference>
<dbReference type="CDD" id="cd00158">
    <property type="entry name" value="RHOD"/>
    <property type="match status" value="1"/>
</dbReference>
<dbReference type="Gene3D" id="3.40.250.10">
    <property type="entry name" value="Rhodanese-like domain"/>
    <property type="match status" value="1"/>
</dbReference>
<evidence type="ECO:0000313" key="2">
    <source>
        <dbReference type="EMBL" id="RIJ49351.1"/>
    </source>
</evidence>
<evidence type="ECO:0000259" key="1">
    <source>
        <dbReference type="PROSITE" id="PS50206"/>
    </source>
</evidence>
<protein>
    <submittedName>
        <fullName evidence="2">Rhodanese-like domain-containing protein</fullName>
    </submittedName>
</protein>
<keyword evidence="3" id="KW-1185">Reference proteome</keyword>
<feature type="domain" description="Rhodanese" evidence="1">
    <location>
        <begin position="59"/>
        <end position="150"/>
    </location>
</feature>
<gene>
    <name evidence="2" type="ORF">D1614_07340</name>
</gene>
<dbReference type="Pfam" id="PF00581">
    <property type="entry name" value="Rhodanese"/>
    <property type="match status" value="1"/>
</dbReference>
<comment type="caution">
    <text evidence="2">The sequence shown here is derived from an EMBL/GenBank/DDBJ whole genome shotgun (WGS) entry which is preliminary data.</text>
</comment>
<proteinExistence type="predicted"/>
<sequence length="203" mass="22753">MNRNYIFLTLLMLVLAAGTVFLTMDDEPNQVDPEILLQEIIQPTRYVSTDQVAKMIIQGDPSLMLIDVRSEDDFQGYSLPRSVNIPLDSLLTADNLSYLGIPGTKVVFVSDDDIRADQMWVLTKRLGYKGTYVMRGGLNCWMQTIIEPEQPSDDASYADMETYSFRKGAQIYFTGAEEETSDGAKVEVQVQKREKTNVALGGC</sequence>
<dbReference type="PROSITE" id="PS50206">
    <property type="entry name" value="RHODANESE_3"/>
    <property type="match status" value="1"/>
</dbReference>
<dbReference type="SUPFAM" id="SSF52821">
    <property type="entry name" value="Rhodanese/Cell cycle control phosphatase"/>
    <property type="match status" value="1"/>
</dbReference>
<dbReference type="InterPro" id="IPR036873">
    <property type="entry name" value="Rhodanese-like_dom_sf"/>
</dbReference>
<dbReference type="OrthoDB" id="1178009at2"/>
<dbReference type="InterPro" id="IPR001763">
    <property type="entry name" value="Rhodanese-like_dom"/>
</dbReference>
<dbReference type="EMBL" id="QWGR01000003">
    <property type="protein sequence ID" value="RIJ49351.1"/>
    <property type="molecule type" value="Genomic_DNA"/>
</dbReference>
<dbReference type="PANTHER" id="PTHR44086">
    <property type="entry name" value="THIOSULFATE SULFURTRANSFERASE RDL2, MITOCHONDRIAL-RELATED"/>
    <property type="match status" value="1"/>
</dbReference>
<dbReference type="Proteomes" id="UP000265926">
    <property type="component" value="Unassembled WGS sequence"/>
</dbReference>
<dbReference type="SMART" id="SM00450">
    <property type="entry name" value="RHOD"/>
    <property type="match status" value="1"/>
</dbReference>
<reference evidence="2 3" key="1">
    <citation type="submission" date="2018-08" db="EMBL/GenBank/DDBJ databases">
        <title>Pallidiluteibacterium maritimus gen. nov., sp. nov., isolated from coastal sediment.</title>
        <authorList>
            <person name="Zhou L.Y."/>
        </authorList>
    </citation>
    <scope>NUCLEOTIDE SEQUENCE [LARGE SCALE GENOMIC DNA]</scope>
    <source>
        <strain evidence="2 3">XSD2</strain>
    </source>
</reference>
<accession>A0A399T598</accession>
<organism evidence="2 3">
    <name type="scientific">Maribellus luteus</name>
    <dbReference type="NCBI Taxonomy" id="2305463"/>
    <lineage>
        <taxon>Bacteria</taxon>
        <taxon>Pseudomonadati</taxon>
        <taxon>Bacteroidota</taxon>
        <taxon>Bacteroidia</taxon>
        <taxon>Marinilabiliales</taxon>
        <taxon>Prolixibacteraceae</taxon>
        <taxon>Maribellus</taxon>
    </lineage>
</organism>
<dbReference type="RefSeq" id="WP_119437238.1">
    <property type="nucleotide sequence ID" value="NZ_QWGR01000003.1"/>
</dbReference>
<dbReference type="AlphaFoldDB" id="A0A399T598"/>